<feature type="signal peptide" evidence="3">
    <location>
        <begin position="1"/>
        <end position="16"/>
    </location>
</feature>
<name>A0A7S3ATB5_9EUKA</name>
<evidence type="ECO:0000259" key="4">
    <source>
        <dbReference type="PROSITE" id="PS51352"/>
    </source>
</evidence>
<dbReference type="InterPro" id="IPR051063">
    <property type="entry name" value="PDI"/>
</dbReference>
<evidence type="ECO:0000256" key="1">
    <source>
        <dbReference type="ARBA" id="ARBA00006347"/>
    </source>
</evidence>
<organism evidence="5">
    <name type="scientific">Haptolina ericina</name>
    <dbReference type="NCBI Taxonomy" id="156174"/>
    <lineage>
        <taxon>Eukaryota</taxon>
        <taxon>Haptista</taxon>
        <taxon>Haptophyta</taxon>
        <taxon>Prymnesiophyceae</taxon>
        <taxon>Prymnesiales</taxon>
        <taxon>Prymnesiaceae</taxon>
        <taxon>Haptolina</taxon>
    </lineage>
</organism>
<dbReference type="PRINTS" id="PR00421">
    <property type="entry name" value="THIOREDOXIN"/>
</dbReference>
<dbReference type="AlphaFoldDB" id="A0A7S3ATB5"/>
<reference evidence="5" key="1">
    <citation type="submission" date="2021-01" db="EMBL/GenBank/DDBJ databases">
        <authorList>
            <person name="Corre E."/>
            <person name="Pelletier E."/>
            <person name="Niang G."/>
            <person name="Scheremetjew M."/>
            <person name="Finn R."/>
            <person name="Kale V."/>
            <person name="Holt S."/>
            <person name="Cochrane G."/>
            <person name="Meng A."/>
            <person name="Brown T."/>
            <person name="Cohen L."/>
        </authorList>
    </citation>
    <scope>NUCLEOTIDE SEQUENCE</scope>
    <source>
        <strain evidence="5">CCMP281</strain>
    </source>
</reference>
<feature type="domain" description="Thioredoxin" evidence="4">
    <location>
        <begin position="10"/>
        <end position="127"/>
    </location>
</feature>
<dbReference type="InterPro" id="IPR013766">
    <property type="entry name" value="Thioredoxin_domain"/>
</dbReference>
<dbReference type="Gene3D" id="3.40.30.10">
    <property type="entry name" value="Glutaredoxin"/>
    <property type="match status" value="1"/>
</dbReference>
<evidence type="ECO:0000313" key="5">
    <source>
        <dbReference type="EMBL" id="CAE0114530.1"/>
    </source>
</evidence>
<dbReference type="GO" id="GO:0003756">
    <property type="term" value="F:protein disulfide isomerase activity"/>
    <property type="evidence" value="ECO:0007669"/>
    <property type="project" value="InterPro"/>
</dbReference>
<proteinExistence type="inferred from homology"/>
<evidence type="ECO:0000256" key="3">
    <source>
        <dbReference type="SAM" id="SignalP"/>
    </source>
</evidence>
<dbReference type="GO" id="GO:0005783">
    <property type="term" value="C:endoplasmic reticulum"/>
    <property type="evidence" value="ECO:0007669"/>
    <property type="project" value="TreeGrafter"/>
</dbReference>
<protein>
    <recommendedName>
        <fullName evidence="4">Thioredoxin domain-containing protein</fullName>
    </recommendedName>
</protein>
<keyword evidence="2 3" id="KW-0732">Signal</keyword>
<dbReference type="InterPro" id="IPR005788">
    <property type="entry name" value="PDI_thioredoxin-like_dom"/>
</dbReference>
<dbReference type="Pfam" id="PF00085">
    <property type="entry name" value="Thioredoxin"/>
    <property type="match status" value="1"/>
</dbReference>
<dbReference type="NCBIfam" id="TIGR01126">
    <property type="entry name" value="pdi_dom"/>
    <property type="match status" value="1"/>
</dbReference>
<evidence type="ECO:0000256" key="2">
    <source>
        <dbReference type="ARBA" id="ARBA00022729"/>
    </source>
</evidence>
<comment type="similarity">
    <text evidence="1">Belongs to the protein disulfide isomerase family.</text>
</comment>
<dbReference type="InterPro" id="IPR036249">
    <property type="entry name" value="Thioredoxin-like_sf"/>
</dbReference>
<gene>
    <name evidence="5" type="ORF">HERI1096_LOCUS15204</name>
</gene>
<dbReference type="SUPFAM" id="SSF52833">
    <property type="entry name" value="Thioredoxin-like"/>
    <property type="match status" value="1"/>
</dbReference>
<dbReference type="GO" id="GO:0006457">
    <property type="term" value="P:protein folding"/>
    <property type="evidence" value="ECO:0007669"/>
    <property type="project" value="TreeGrafter"/>
</dbReference>
<dbReference type="EMBL" id="HBHX01027211">
    <property type="protein sequence ID" value="CAE0114530.1"/>
    <property type="molecule type" value="Transcribed_RNA"/>
</dbReference>
<feature type="chain" id="PRO_5030532699" description="Thioredoxin domain-containing protein" evidence="3">
    <location>
        <begin position="17"/>
        <end position="190"/>
    </location>
</feature>
<dbReference type="PANTHER" id="PTHR45672:SF3">
    <property type="entry name" value="THIOREDOXIN DOMAIN-CONTAINING PROTEIN 5"/>
    <property type="match status" value="1"/>
</dbReference>
<sequence>MLSHAILLALVGSAHANAVELTKSNFKELVTDSGKGAFVKFLAPWCGHCKSMKPAWDQLGSEYASSSSVVIGDADCTASGKDLCEEYEVRGYPTIKYFNAETGPKGTDYSGGRSFDDLKKFVSESLEIKCLKDDTSGCSEKEVEFLNKWKDKEAADIKAQLDRLSKMSAGSMKPDLKKWLVQRQNILKQL</sequence>
<dbReference type="PROSITE" id="PS51352">
    <property type="entry name" value="THIOREDOXIN_2"/>
    <property type="match status" value="1"/>
</dbReference>
<dbReference type="PANTHER" id="PTHR45672">
    <property type="entry name" value="PROTEIN DISULFIDE-ISOMERASE C17H9.14C-RELATED"/>
    <property type="match status" value="1"/>
</dbReference>
<accession>A0A7S3ATB5</accession>